<dbReference type="SUPFAM" id="SSF64288">
    <property type="entry name" value="Chorismate lyase-like"/>
    <property type="match status" value="1"/>
</dbReference>
<dbReference type="GO" id="GO:0003677">
    <property type="term" value="F:DNA binding"/>
    <property type="evidence" value="ECO:0007669"/>
    <property type="project" value="UniProtKB-KW"/>
</dbReference>
<dbReference type="SUPFAM" id="SSF46785">
    <property type="entry name" value="Winged helix' DNA-binding domain"/>
    <property type="match status" value="1"/>
</dbReference>
<name>A0A374PCR9_9FIRM</name>
<dbReference type="InterPro" id="IPR036390">
    <property type="entry name" value="WH_DNA-bd_sf"/>
</dbReference>
<evidence type="ECO:0000256" key="1">
    <source>
        <dbReference type="ARBA" id="ARBA00023015"/>
    </source>
</evidence>
<dbReference type="EMBL" id="QSON01000001">
    <property type="protein sequence ID" value="RGJ07908.1"/>
    <property type="molecule type" value="Genomic_DNA"/>
</dbReference>
<dbReference type="Gene3D" id="3.40.1410.10">
    <property type="entry name" value="Chorismate lyase-like"/>
    <property type="match status" value="1"/>
</dbReference>
<dbReference type="InterPro" id="IPR050679">
    <property type="entry name" value="Bact_HTH_transcr_reg"/>
</dbReference>
<sequence length="236" mass="26793">MQYRYEQIAGILENKIRNGEWQIGQKIPGELALAGEFHVGRSTIRETLNILQQKGMVDKRHGSGTYVKENKQKMENPIMFLSSIGQMIENAGYEAGSIFYSVTHETPDLVVSDRLGLTQQDRIVVMNRERTANGVPVVFSYNIFPEKLVGDIFDEGLKGSIFQLLRDKCGVTIAGADTFIKGVNPNNTWDELALVYLKEPVVLLEQLHVNDEGIPVLFSYDYIRTDIMNLHLRRKM</sequence>
<dbReference type="PANTHER" id="PTHR44846">
    <property type="entry name" value="MANNOSYL-D-GLYCERATE TRANSPORT/METABOLISM SYSTEM REPRESSOR MNGR-RELATED"/>
    <property type="match status" value="1"/>
</dbReference>
<evidence type="ECO:0000313" key="5">
    <source>
        <dbReference type="EMBL" id="RGJ07908.1"/>
    </source>
</evidence>
<dbReference type="PANTHER" id="PTHR44846:SF17">
    <property type="entry name" value="GNTR-FAMILY TRANSCRIPTIONAL REGULATOR"/>
    <property type="match status" value="1"/>
</dbReference>
<dbReference type="InterPro" id="IPR000524">
    <property type="entry name" value="Tscrpt_reg_HTH_GntR"/>
</dbReference>
<keyword evidence="2" id="KW-0238">DNA-binding</keyword>
<evidence type="ECO:0000256" key="3">
    <source>
        <dbReference type="ARBA" id="ARBA00023163"/>
    </source>
</evidence>
<dbReference type="GO" id="GO:0045892">
    <property type="term" value="P:negative regulation of DNA-templated transcription"/>
    <property type="evidence" value="ECO:0007669"/>
    <property type="project" value="TreeGrafter"/>
</dbReference>
<dbReference type="Pfam" id="PF00392">
    <property type="entry name" value="GntR"/>
    <property type="match status" value="1"/>
</dbReference>
<dbReference type="Pfam" id="PF07702">
    <property type="entry name" value="UTRA"/>
    <property type="match status" value="1"/>
</dbReference>
<organism evidence="5 6">
    <name type="scientific">Hungatella hathewayi</name>
    <dbReference type="NCBI Taxonomy" id="154046"/>
    <lineage>
        <taxon>Bacteria</taxon>
        <taxon>Bacillati</taxon>
        <taxon>Bacillota</taxon>
        <taxon>Clostridia</taxon>
        <taxon>Lachnospirales</taxon>
        <taxon>Lachnospiraceae</taxon>
        <taxon>Hungatella</taxon>
    </lineage>
</organism>
<evidence type="ECO:0000313" key="6">
    <source>
        <dbReference type="Proteomes" id="UP000263014"/>
    </source>
</evidence>
<comment type="caution">
    <text evidence="5">The sequence shown here is derived from an EMBL/GenBank/DDBJ whole genome shotgun (WGS) entry which is preliminary data.</text>
</comment>
<dbReference type="InterPro" id="IPR011663">
    <property type="entry name" value="UTRA"/>
</dbReference>
<protein>
    <submittedName>
        <fullName evidence="5">GntR family transcriptional regulator</fullName>
    </submittedName>
</protein>
<dbReference type="SMART" id="SM00345">
    <property type="entry name" value="HTH_GNTR"/>
    <property type="match status" value="1"/>
</dbReference>
<dbReference type="RefSeq" id="WP_117630450.1">
    <property type="nucleotide sequence ID" value="NZ_QSON01000001.1"/>
</dbReference>
<keyword evidence="3" id="KW-0804">Transcription</keyword>
<dbReference type="PRINTS" id="PR00035">
    <property type="entry name" value="HTHGNTR"/>
</dbReference>
<dbReference type="Gene3D" id="1.10.10.10">
    <property type="entry name" value="Winged helix-like DNA-binding domain superfamily/Winged helix DNA-binding domain"/>
    <property type="match status" value="1"/>
</dbReference>
<accession>A0A374PCR9</accession>
<dbReference type="CDD" id="cd07377">
    <property type="entry name" value="WHTH_GntR"/>
    <property type="match status" value="1"/>
</dbReference>
<dbReference type="SMART" id="SM00866">
    <property type="entry name" value="UTRA"/>
    <property type="match status" value="1"/>
</dbReference>
<feature type="domain" description="HTH gntR-type" evidence="4">
    <location>
        <begin position="2"/>
        <end position="70"/>
    </location>
</feature>
<dbReference type="InterPro" id="IPR036388">
    <property type="entry name" value="WH-like_DNA-bd_sf"/>
</dbReference>
<proteinExistence type="predicted"/>
<evidence type="ECO:0000259" key="4">
    <source>
        <dbReference type="PROSITE" id="PS50949"/>
    </source>
</evidence>
<dbReference type="InterPro" id="IPR028978">
    <property type="entry name" value="Chorismate_lyase_/UTRA_dom_sf"/>
</dbReference>
<gene>
    <name evidence="5" type="ORF">DXD79_00385</name>
</gene>
<dbReference type="AlphaFoldDB" id="A0A374PCR9"/>
<keyword evidence="1" id="KW-0805">Transcription regulation</keyword>
<evidence type="ECO:0000256" key="2">
    <source>
        <dbReference type="ARBA" id="ARBA00023125"/>
    </source>
</evidence>
<dbReference type="Proteomes" id="UP000263014">
    <property type="component" value="Unassembled WGS sequence"/>
</dbReference>
<dbReference type="PROSITE" id="PS50949">
    <property type="entry name" value="HTH_GNTR"/>
    <property type="match status" value="1"/>
</dbReference>
<dbReference type="GO" id="GO:0003700">
    <property type="term" value="F:DNA-binding transcription factor activity"/>
    <property type="evidence" value="ECO:0007669"/>
    <property type="project" value="InterPro"/>
</dbReference>
<reference evidence="5 6" key="1">
    <citation type="submission" date="2018-08" db="EMBL/GenBank/DDBJ databases">
        <title>A genome reference for cultivated species of the human gut microbiota.</title>
        <authorList>
            <person name="Zou Y."/>
            <person name="Xue W."/>
            <person name="Luo G."/>
        </authorList>
    </citation>
    <scope>NUCLEOTIDE SEQUENCE [LARGE SCALE GENOMIC DNA]</scope>
    <source>
        <strain evidence="5 6">TM09-12</strain>
    </source>
</reference>